<proteinExistence type="predicted"/>
<keyword evidence="2" id="KW-1185">Reference proteome</keyword>
<reference evidence="1 2" key="1">
    <citation type="journal article" date="2019" name="Int. J. Syst. Evol. Microbiol.">
        <title>The Global Catalogue of Microorganisms (GCM) 10K type strain sequencing project: providing services to taxonomists for standard genome sequencing and annotation.</title>
        <authorList>
            <consortium name="The Broad Institute Genomics Platform"/>
            <consortium name="The Broad Institute Genome Sequencing Center for Infectious Disease"/>
            <person name="Wu L."/>
            <person name="Ma J."/>
        </authorList>
    </citation>
    <scope>NUCLEOTIDE SEQUENCE [LARGE SCALE GENOMIC DNA]</scope>
    <source>
        <strain evidence="1 2">JCM 6922</strain>
    </source>
</reference>
<dbReference type="Proteomes" id="UP001500460">
    <property type="component" value="Unassembled WGS sequence"/>
</dbReference>
<protein>
    <recommendedName>
        <fullName evidence="3">Secreted protein</fullName>
    </recommendedName>
</protein>
<evidence type="ECO:0000313" key="2">
    <source>
        <dbReference type="Proteomes" id="UP001500460"/>
    </source>
</evidence>
<organism evidence="1 2">
    <name type="scientific">Streptomyces glaucus</name>
    <dbReference type="NCBI Taxonomy" id="284029"/>
    <lineage>
        <taxon>Bacteria</taxon>
        <taxon>Bacillati</taxon>
        <taxon>Actinomycetota</taxon>
        <taxon>Actinomycetes</taxon>
        <taxon>Kitasatosporales</taxon>
        <taxon>Streptomycetaceae</taxon>
        <taxon>Streptomyces</taxon>
    </lineage>
</organism>
<accession>A0ABN3JP35</accession>
<dbReference type="EMBL" id="BAAATK010000014">
    <property type="protein sequence ID" value="GAA2435742.1"/>
    <property type="molecule type" value="Genomic_DNA"/>
</dbReference>
<gene>
    <name evidence="1" type="ORF">GCM10010421_26610</name>
</gene>
<dbReference type="RefSeq" id="WP_344602820.1">
    <property type="nucleotide sequence ID" value="NZ_BAAATK010000014.1"/>
</dbReference>
<evidence type="ECO:0000313" key="1">
    <source>
        <dbReference type="EMBL" id="GAA2435742.1"/>
    </source>
</evidence>
<evidence type="ECO:0008006" key="3">
    <source>
        <dbReference type="Google" id="ProtNLM"/>
    </source>
</evidence>
<name>A0ABN3JP35_9ACTN</name>
<sequence length="61" mass="6404">MLSQVVLSLGIPFALRPLVLLTSRERLMDPLANRRPTTVAASVAATSATGLDAALLVPIFS</sequence>
<comment type="caution">
    <text evidence="1">The sequence shown here is derived from an EMBL/GenBank/DDBJ whole genome shotgun (WGS) entry which is preliminary data.</text>
</comment>